<keyword evidence="9 10" id="KW-0472">Membrane</keyword>
<feature type="domain" description="TonB C-terminal" evidence="12">
    <location>
        <begin position="153"/>
        <end position="239"/>
    </location>
</feature>
<dbReference type="GO" id="GO:0005886">
    <property type="term" value="C:plasma membrane"/>
    <property type="evidence" value="ECO:0007669"/>
    <property type="project" value="UniProtKB-SubCell"/>
</dbReference>
<name>A0A7T8EF95_9GAMM</name>
<keyword evidence="3 10" id="KW-0813">Transport</keyword>
<evidence type="ECO:0000256" key="11">
    <source>
        <dbReference type="SAM" id="MobiDB-lite"/>
    </source>
</evidence>
<dbReference type="PANTHER" id="PTHR33446">
    <property type="entry name" value="PROTEIN TONB-RELATED"/>
    <property type="match status" value="1"/>
</dbReference>
<evidence type="ECO:0000256" key="6">
    <source>
        <dbReference type="ARBA" id="ARBA00022692"/>
    </source>
</evidence>
<evidence type="ECO:0000256" key="7">
    <source>
        <dbReference type="ARBA" id="ARBA00022927"/>
    </source>
</evidence>
<keyword evidence="6 10" id="KW-0812">Transmembrane</keyword>
<evidence type="ECO:0000256" key="9">
    <source>
        <dbReference type="ARBA" id="ARBA00023136"/>
    </source>
</evidence>
<dbReference type="SUPFAM" id="SSF74653">
    <property type="entry name" value="TolA/TonB C-terminal domain"/>
    <property type="match status" value="1"/>
</dbReference>
<protein>
    <recommendedName>
        <fullName evidence="10">Protein TonB</fullName>
    </recommendedName>
</protein>
<dbReference type="InterPro" id="IPR003538">
    <property type="entry name" value="TonB"/>
</dbReference>
<dbReference type="GO" id="GO:0015891">
    <property type="term" value="P:siderophore transport"/>
    <property type="evidence" value="ECO:0007669"/>
    <property type="project" value="InterPro"/>
</dbReference>
<dbReference type="EMBL" id="CP032664">
    <property type="protein sequence ID" value="QQO85303.1"/>
    <property type="molecule type" value="Genomic_DNA"/>
</dbReference>
<comment type="subcellular location">
    <subcellularLocation>
        <location evidence="1 10">Cell inner membrane</location>
        <topology evidence="1 10">Single-pass membrane protein</topology>
        <orientation evidence="1 10">Periplasmic side</orientation>
    </subcellularLocation>
</comment>
<dbReference type="GO" id="GO:0030288">
    <property type="term" value="C:outer membrane-bounded periplasmic space"/>
    <property type="evidence" value="ECO:0007669"/>
    <property type="project" value="InterPro"/>
</dbReference>
<evidence type="ECO:0000256" key="4">
    <source>
        <dbReference type="ARBA" id="ARBA00022475"/>
    </source>
</evidence>
<comment type="similarity">
    <text evidence="2 10">Belongs to the TonB family.</text>
</comment>
<evidence type="ECO:0000256" key="5">
    <source>
        <dbReference type="ARBA" id="ARBA00022519"/>
    </source>
</evidence>
<dbReference type="PRINTS" id="PR01374">
    <property type="entry name" value="TONBPROTEIN"/>
</dbReference>
<keyword evidence="10" id="KW-0735">Signal-anchor</keyword>
<dbReference type="GO" id="GO:0055085">
    <property type="term" value="P:transmembrane transport"/>
    <property type="evidence" value="ECO:0007669"/>
    <property type="project" value="InterPro"/>
</dbReference>
<evidence type="ECO:0000256" key="8">
    <source>
        <dbReference type="ARBA" id="ARBA00022989"/>
    </source>
</evidence>
<sequence>MSPAASSSKWSTKYASQESIMWPSQPKTPASQTGLIFTSAILINLALASLIYALTLSQSTAPVKRVTLGGVYFPERQDSKPQEPLPEVRLSSAPLTSSPPPPPMTLDLSALDANTGIPVPDPLWPTPDDIQQIQPPTLNFSQSGSAPGSTMQASIAMAQVVFQMPPEYPLQAKQRGIEGQVTLDLAINPDGRVEDIKLVDETPSGVFYRSASRAVLRWRFAAPKQTQWQRIVIRYELEK</sequence>
<evidence type="ECO:0000256" key="3">
    <source>
        <dbReference type="ARBA" id="ARBA00022448"/>
    </source>
</evidence>
<gene>
    <name evidence="13" type="ORF">D7032_19795</name>
</gene>
<feature type="region of interest" description="Disordered" evidence="11">
    <location>
        <begin position="74"/>
        <end position="104"/>
    </location>
</feature>
<accession>A0A7T8EF95</accession>
<keyword evidence="5 10" id="KW-0997">Cell inner membrane</keyword>
<dbReference type="InterPro" id="IPR051045">
    <property type="entry name" value="TonB-dependent_transducer"/>
</dbReference>
<dbReference type="InterPro" id="IPR037682">
    <property type="entry name" value="TonB_C"/>
</dbReference>
<dbReference type="NCBIfam" id="TIGR01352">
    <property type="entry name" value="tonB_Cterm"/>
    <property type="match status" value="1"/>
</dbReference>
<reference evidence="13" key="1">
    <citation type="submission" date="2018-09" db="EMBL/GenBank/DDBJ databases">
        <title>Genome sequencing and analysis.</title>
        <authorList>
            <person name="Huang Y.-T."/>
        </authorList>
    </citation>
    <scope>NUCLEOTIDE SEQUENCE</scope>
    <source>
        <strain evidence="13">HIDE</strain>
    </source>
</reference>
<feature type="transmembrane region" description="Helical" evidence="10">
    <location>
        <begin position="34"/>
        <end position="55"/>
    </location>
</feature>
<dbReference type="InterPro" id="IPR006260">
    <property type="entry name" value="TonB/TolA_C"/>
</dbReference>
<dbReference type="Gene3D" id="3.30.2420.10">
    <property type="entry name" value="TonB"/>
    <property type="match status" value="1"/>
</dbReference>
<evidence type="ECO:0000256" key="10">
    <source>
        <dbReference type="RuleBase" id="RU362123"/>
    </source>
</evidence>
<keyword evidence="4 10" id="KW-1003">Cell membrane</keyword>
<dbReference type="PROSITE" id="PS52015">
    <property type="entry name" value="TONB_CTD"/>
    <property type="match status" value="1"/>
</dbReference>
<organism evidence="13">
    <name type="scientific">Shewanella algae</name>
    <dbReference type="NCBI Taxonomy" id="38313"/>
    <lineage>
        <taxon>Bacteria</taxon>
        <taxon>Pseudomonadati</taxon>
        <taxon>Pseudomonadota</taxon>
        <taxon>Gammaproteobacteria</taxon>
        <taxon>Alteromonadales</taxon>
        <taxon>Shewanellaceae</taxon>
        <taxon>Shewanella</taxon>
    </lineage>
</organism>
<evidence type="ECO:0000256" key="1">
    <source>
        <dbReference type="ARBA" id="ARBA00004383"/>
    </source>
</evidence>
<dbReference type="GO" id="GO:0031992">
    <property type="term" value="F:energy transducer activity"/>
    <property type="evidence" value="ECO:0007669"/>
    <property type="project" value="InterPro"/>
</dbReference>
<evidence type="ECO:0000256" key="2">
    <source>
        <dbReference type="ARBA" id="ARBA00006555"/>
    </source>
</evidence>
<comment type="function">
    <text evidence="10">Interacts with outer membrane receptor proteins that carry out high-affinity binding and energy dependent uptake into the periplasmic space of specific substrates. It could act to transduce energy from the cytoplasmic membrane to specific energy-requiring processes in the outer membrane, resulting in the release into the periplasm of ligands bound by these outer membrane proteins.</text>
</comment>
<keyword evidence="8 10" id="KW-1133">Transmembrane helix</keyword>
<dbReference type="AlphaFoldDB" id="A0A7T8EF95"/>
<evidence type="ECO:0000313" key="13">
    <source>
        <dbReference type="EMBL" id="QQO85303.1"/>
    </source>
</evidence>
<proteinExistence type="inferred from homology"/>
<keyword evidence="7 10" id="KW-0653">Protein transport</keyword>
<evidence type="ECO:0000259" key="12">
    <source>
        <dbReference type="PROSITE" id="PS52015"/>
    </source>
</evidence>
<dbReference type="GO" id="GO:0015031">
    <property type="term" value="P:protein transport"/>
    <property type="evidence" value="ECO:0007669"/>
    <property type="project" value="UniProtKB-UniRule"/>
</dbReference>
<dbReference type="Pfam" id="PF03544">
    <property type="entry name" value="TonB_C"/>
    <property type="match status" value="1"/>
</dbReference>